<organism evidence="7 8">
    <name type="scientific">Actinokineospora guangxiensis</name>
    <dbReference type="NCBI Taxonomy" id="1490288"/>
    <lineage>
        <taxon>Bacteria</taxon>
        <taxon>Bacillati</taxon>
        <taxon>Actinomycetota</taxon>
        <taxon>Actinomycetes</taxon>
        <taxon>Pseudonocardiales</taxon>
        <taxon>Pseudonocardiaceae</taxon>
        <taxon>Actinokineospora</taxon>
    </lineage>
</organism>
<dbReference type="InterPro" id="IPR004556">
    <property type="entry name" value="HemK-like"/>
</dbReference>
<gene>
    <name evidence="7" type="ORF">ACFPM7_20475</name>
</gene>
<evidence type="ECO:0000313" key="7">
    <source>
        <dbReference type="EMBL" id="MFC5289434.1"/>
    </source>
</evidence>
<accession>A0ABW0EQ73</accession>
<sequence>MRAETVARLRAAGCVFAEEEADLLLAAPDPAAATARRVAGEPLEHVLGWAEFCGLRVAVEPGVFVPRKRTEDLVDAAVAAGGRVVLDLCCGSGAVGMAIEARLGAVELTAVDIDPTAVRCARRNIGDRVLLGDLYAPLPSTLLGRVDLLAVNAPYVPTDAIALLPPEARDHEPRTAVDGGPDGLDTHRRVAADAARWLAPGGTLLIETHESQAPAAAAIFAAAGLTPGATHGPAATIVTGTR</sequence>
<dbReference type="CDD" id="cd02440">
    <property type="entry name" value="AdoMet_MTases"/>
    <property type="match status" value="1"/>
</dbReference>
<dbReference type="EMBL" id="JBHSKF010000011">
    <property type="protein sequence ID" value="MFC5289434.1"/>
    <property type="molecule type" value="Genomic_DNA"/>
</dbReference>
<dbReference type="SUPFAM" id="SSF53335">
    <property type="entry name" value="S-adenosyl-L-methionine-dependent methyltransferases"/>
    <property type="match status" value="1"/>
</dbReference>
<dbReference type="NCBIfam" id="TIGR03704">
    <property type="entry name" value="PrmC_rel_meth"/>
    <property type="match status" value="1"/>
</dbReference>
<evidence type="ECO:0000256" key="2">
    <source>
        <dbReference type="ARBA" id="ARBA00022603"/>
    </source>
</evidence>
<dbReference type="RefSeq" id="WP_378249283.1">
    <property type="nucleotide sequence ID" value="NZ_JBHSKF010000011.1"/>
</dbReference>
<dbReference type="InterPro" id="IPR022446">
    <property type="entry name" value="MeTrfrase_put"/>
</dbReference>
<dbReference type="PANTHER" id="PTHR18895:SF74">
    <property type="entry name" value="MTRF1L RELEASE FACTOR GLUTAMINE METHYLTRANSFERASE"/>
    <property type="match status" value="1"/>
</dbReference>
<keyword evidence="8" id="KW-1185">Reference proteome</keyword>
<comment type="catalytic activity">
    <reaction evidence="5">
        <text>L-glutaminyl-[peptide chain release factor] + S-adenosyl-L-methionine = N(5)-methyl-L-glutaminyl-[peptide chain release factor] + S-adenosyl-L-homocysteine + H(+)</text>
        <dbReference type="Rhea" id="RHEA:42896"/>
        <dbReference type="Rhea" id="RHEA-COMP:10271"/>
        <dbReference type="Rhea" id="RHEA-COMP:10272"/>
        <dbReference type="ChEBI" id="CHEBI:15378"/>
        <dbReference type="ChEBI" id="CHEBI:30011"/>
        <dbReference type="ChEBI" id="CHEBI:57856"/>
        <dbReference type="ChEBI" id="CHEBI:59789"/>
        <dbReference type="ChEBI" id="CHEBI:61891"/>
        <dbReference type="EC" id="2.1.1.297"/>
    </reaction>
</comment>
<dbReference type="InterPro" id="IPR050320">
    <property type="entry name" value="N5-glutamine_MTase"/>
</dbReference>
<dbReference type="Gene3D" id="3.40.50.150">
    <property type="entry name" value="Vaccinia Virus protein VP39"/>
    <property type="match status" value="1"/>
</dbReference>
<dbReference type="EC" id="2.1.1.297" evidence="1"/>
<evidence type="ECO:0000256" key="1">
    <source>
        <dbReference type="ARBA" id="ARBA00012771"/>
    </source>
</evidence>
<dbReference type="Pfam" id="PF05175">
    <property type="entry name" value="MTS"/>
    <property type="match status" value="1"/>
</dbReference>
<reference evidence="8" key="1">
    <citation type="journal article" date="2019" name="Int. J. Syst. Evol. Microbiol.">
        <title>The Global Catalogue of Microorganisms (GCM) 10K type strain sequencing project: providing services to taxonomists for standard genome sequencing and annotation.</title>
        <authorList>
            <consortium name="The Broad Institute Genomics Platform"/>
            <consortium name="The Broad Institute Genome Sequencing Center for Infectious Disease"/>
            <person name="Wu L."/>
            <person name="Ma J."/>
        </authorList>
    </citation>
    <scope>NUCLEOTIDE SEQUENCE [LARGE SCALE GENOMIC DNA]</scope>
    <source>
        <strain evidence="8">CCUG 59778</strain>
    </source>
</reference>
<dbReference type="NCBIfam" id="TIGR00536">
    <property type="entry name" value="hemK_fam"/>
    <property type="match status" value="1"/>
</dbReference>
<evidence type="ECO:0000313" key="8">
    <source>
        <dbReference type="Proteomes" id="UP001596157"/>
    </source>
</evidence>
<name>A0ABW0EQ73_9PSEU</name>
<dbReference type="InterPro" id="IPR029063">
    <property type="entry name" value="SAM-dependent_MTases_sf"/>
</dbReference>
<evidence type="ECO:0000256" key="4">
    <source>
        <dbReference type="ARBA" id="ARBA00022691"/>
    </source>
</evidence>
<keyword evidence="3" id="KW-0808">Transferase</keyword>
<proteinExistence type="predicted"/>
<dbReference type="Proteomes" id="UP001596157">
    <property type="component" value="Unassembled WGS sequence"/>
</dbReference>
<evidence type="ECO:0000259" key="6">
    <source>
        <dbReference type="Pfam" id="PF05175"/>
    </source>
</evidence>
<keyword evidence="2" id="KW-0489">Methyltransferase</keyword>
<protein>
    <recommendedName>
        <fullName evidence="1">peptide chain release factor N(5)-glutamine methyltransferase</fullName>
        <ecNumber evidence="1">2.1.1.297</ecNumber>
    </recommendedName>
</protein>
<feature type="domain" description="Methyltransferase small" evidence="6">
    <location>
        <begin position="60"/>
        <end position="130"/>
    </location>
</feature>
<evidence type="ECO:0000256" key="3">
    <source>
        <dbReference type="ARBA" id="ARBA00022679"/>
    </source>
</evidence>
<dbReference type="PANTHER" id="PTHR18895">
    <property type="entry name" value="HEMK METHYLTRANSFERASE"/>
    <property type="match status" value="1"/>
</dbReference>
<comment type="caution">
    <text evidence="7">The sequence shown here is derived from an EMBL/GenBank/DDBJ whole genome shotgun (WGS) entry which is preliminary data.</text>
</comment>
<dbReference type="InterPro" id="IPR007848">
    <property type="entry name" value="Small_mtfrase_dom"/>
</dbReference>
<keyword evidence="4" id="KW-0949">S-adenosyl-L-methionine</keyword>
<evidence type="ECO:0000256" key="5">
    <source>
        <dbReference type="ARBA" id="ARBA00048391"/>
    </source>
</evidence>